<proteinExistence type="predicted"/>
<dbReference type="OrthoDB" id="679784at2"/>
<evidence type="ECO:0000313" key="4">
    <source>
        <dbReference type="Proteomes" id="UP000245667"/>
    </source>
</evidence>
<evidence type="ECO:0000313" key="5">
    <source>
        <dbReference type="Proteomes" id="UP000651837"/>
    </source>
</evidence>
<reference evidence="2 5" key="2">
    <citation type="submission" date="2020-07" db="EMBL/GenBank/DDBJ databases">
        <title>The draft genome sequence of Maribacter polysiphoniae KCTC 22021.</title>
        <authorList>
            <person name="Mu L."/>
        </authorList>
    </citation>
    <scope>NUCLEOTIDE SEQUENCE [LARGE SCALE GENOMIC DNA]</scope>
    <source>
        <strain evidence="2 5">KCTC 22021</strain>
    </source>
</reference>
<dbReference type="Proteomes" id="UP000651837">
    <property type="component" value="Unassembled WGS sequence"/>
</dbReference>
<dbReference type="PROSITE" id="PS51257">
    <property type="entry name" value="PROKAR_LIPOPROTEIN"/>
    <property type="match status" value="1"/>
</dbReference>
<feature type="compositionally biased region" description="Low complexity" evidence="1">
    <location>
        <begin position="37"/>
        <end position="49"/>
    </location>
</feature>
<name>A0A316E169_9FLAO</name>
<evidence type="ECO:0000313" key="2">
    <source>
        <dbReference type="EMBL" id="MBD1261683.1"/>
    </source>
</evidence>
<dbReference type="Gene3D" id="1.20.5.320">
    <property type="entry name" value="6-Phosphogluconate Dehydrogenase, domain 3"/>
    <property type="match status" value="1"/>
</dbReference>
<keyword evidence="5" id="KW-1185">Reference proteome</keyword>
<organism evidence="3 4">
    <name type="scientific">Maribacter polysiphoniae</name>
    <dbReference type="NCBI Taxonomy" id="429344"/>
    <lineage>
        <taxon>Bacteria</taxon>
        <taxon>Pseudomonadati</taxon>
        <taxon>Bacteroidota</taxon>
        <taxon>Flavobacteriia</taxon>
        <taxon>Flavobacteriales</taxon>
        <taxon>Flavobacteriaceae</taxon>
        <taxon>Maribacter</taxon>
    </lineage>
</organism>
<feature type="region of interest" description="Disordered" evidence="1">
    <location>
        <begin position="28"/>
        <end position="49"/>
    </location>
</feature>
<sequence>MKTIKYIIGLIICGLLVLACSKDGEMGMPGEDGVDGQNGEQGPQGEQGETGTANVIYSDWFSSLFPDDIASTNYSFSVIAPDLTDEIVENGLVIGYGRFTSPTSAEIRVVEQLPFSFFERNQFYSLSFSTPPATNSERAFINLRSMDGSPIGEPFFEEYRYVIIPGGIPASGKPSINYKIMSYKELCTHFDIPQ</sequence>
<dbReference type="EMBL" id="QGGQ01000007">
    <property type="protein sequence ID" value="PWK22513.1"/>
    <property type="molecule type" value="Genomic_DNA"/>
</dbReference>
<reference evidence="3 4" key="1">
    <citation type="submission" date="2018-05" db="EMBL/GenBank/DDBJ databases">
        <title>Genomic Encyclopedia of Archaeal and Bacterial Type Strains, Phase II (KMG-II): from individual species to whole genera.</title>
        <authorList>
            <person name="Goeker M."/>
        </authorList>
    </citation>
    <scope>NUCLEOTIDE SEQUENCE [LARGE SCALE GENOMIC DNA]</scope>
    <source>
        <strain evidence="3 4">DSM 23514</strain>
    </source>
</reference>
<evidence type="ECO:0000313" key="3">
    <source>
        <dbReference type="EMBL" id="PWK22513.1"/>
    </source>
</evidence>
<evidence type="ECO:0000256" key="1">
    <source>
        <dbReference type="SAM" id="MobiDB-lite"/>
    </source>
</evidence>
<dbReference type="Proteomes" id="UP000245667">
    <property type="component" value="Unassembled WGS sequence"/>
</dbReference>
<protein>
    <submittedName>
        <fullName evidence="2">Collagen-like protein</fullName>
    </submittedName>
</protein>
<accession>A0A316E169</accession>
<comment type="caution">
    <text evidence="3">The sequence shown here is derived from an EMBL/GenBank/DDBJ whole genome shotgun (WGS) entry which is preliminary data.</text>
</comment>
<dbReference type="RefSeq" id="WP_109652176.1">
    <property type="nucleotide sequence ID" value="NZ_JACWLN010000006.1"/>
</dbReference>
<dbReference type="EMBL" id="JACWLN010000006">
    <property type="protein sequence ID" value="MBD1261683.1"/>
    <property type="molecule type" value="Genomic_DNA"/>
</dbReference>
<gene>
    <name evidence="2" type="ORF">HZY62_13845</name>
    <name evidence="3" type="ORF">LX92_02988</name>
</gene>
<dbReference type="AlphaFoldDB" id="A0A316E169"/>